<keyword evidence="1" id="KW-0614">Plasmid</keyword>
<organism evidence="1">
    <name type="scientific">Streptomyces lavendulae</name>
    <dbReference type="NCBI Taxonomy" id="1914"/>
    <lineage>
        <taxon>Bacteria</taxon>
        <taxon>Bacillati</taxon>
        <taxon>Actinomycetota</taxon>
        <taxon>Actinomycetes</taxon>
        <taxon>Kitasatosporales</taxon>
        <taxon>Streptomycetaceae</taxon>
        <taxon>Streptomyces</taxon>
    </lineage>
</organism>
<protein>
    <submittedName>
        <fullName evidence="1">SLV.1B</fullName>
    </submittedName>
</protein>
<reference evidence="1" key="2">
    <citation type="journal article" date="2004" name="Microbiology">
        <title>Characterization of the Streptomyces lavendulae IMRU 3455 linear plasmid pSLV45.</title>
        <authorList>
            <person name="Hosted T.J."/>
            <person name="Wang T."/>
            <person name="Horan A.C."/>
        </authorList>
    </citation>
    <scope>NUCLEOTIDE SEQUENCE</scope>
    <source>
        <strain evidence="1">IMRU3455</strain>
        <plasmid evidence="1">linear plasmid pSLV45</plasmid>
    </source>
</reference>
<gene>
    <name evidence="1" type="primary">SLV.1B</name>
</gene>
<accession>Q6RGR9</accession>
<geneLocation type="plasmid" evidence="1">
    <name>linear plasmid pSLV45</name>
</geneLocation>
<proteinExistence type="predicted"/>
<dbReference type="AlphaFoldDB" id="Q6RGR9"/>
<name>Q6RGR9_STRLA</name>
<evidence type="ECO:0000313" key="1">
    <source>
        <dbReference type="EMBL" id="AAS45784.1"/>
    </source>
</evidence>
<dbReference type="EMBL" id="AY498874">
    <property type="protein sequence ID" value="AAS45784.1"/>
    <property type="molecule type" value="Genomic_DNA"/>
</dbReference>
<reference evidence="1" key="1">
    <citation type="submission" date="2003-12" db="EMBL/GenBank/DDBJ databases">
        <authorList>
            <person name="Hosted T.J.Jr."/>
            <person name="Horan A.C."/>
            <person name="Wang T."/>
        </authorList>
    </citation>
    <scope>NUCLEOTIDE SEQUENCE</scope>
    <source>
        <strain evidence="1">IMRU3455</strain>
        <plasmid evidence="1">linear plasmid pSLV45</plasmid>
    </source>
</reference>
<sequence>MGEESGREPAGRGERQARRRWAAVRRVAGRVAEGLAVEAVRAAVSVWAPEWSDVTPLLETAVQLALRLRRGRGGRPRG</sequence>